<organism evidence="2 3">
    <name type="scientific">Mycolicibacterium moriokaense</name>
    <dbReference type="NCBI Taxonomy" id="39691"/>
    <lineage>
        <taxon>Bacteria</taxon>
        <taxon>Bacillati</taxon>
        <taxon>Actinomycetota</taxon>
        <taxon>Actinomycetes</taxon>
        <taxon>Mycobacteriales</taxon>
        <taxon>Mycobacteriaceae</taxon>
        <taxon>Mycolicibacterium</taxon>
    </lineage>
</organism>
<keyword evidence="1" id="KW-0472">Membrane</keyword>
<keyword evidence="3" id="KW-1185">Reference proteome</keyword>
<gene>
    <name evidence="2" type="ORF">MMOR_18740</name>
</gene>
<proteinExistence type="predicted"/>
<name>A0AAD1HBK4_9MYCO</name>
<evidence type="ECO:0000313" key="2">
    <source>
        <dbReference type="EMBL" id="BBX00938.1"/>
    </source>
</evidence>
<keyword evidence="1" id="KW-1133">Transmembrane helix</keyword>
<sequence>MNWSTFVSTGLVPIASVVSTATVAVWTKRIDARNRREDREHDRVLDYEKRAADDKKAVLKSLISATLYIKRGAEAVGKEDSESPWF</sequence>
<dbReference type="Proteomes" id="UP000466681">
    <property type="component" value="Chromosome"/>
</dbReference>
<accession>A0AAD1HBK4</accession>
<evidence type="ECO:0000256" key="1">
    <source>
        <dbReference type="SAM" id="Phobius"/>
    </source>
</evidence>
<dbReference type="RefSeq" id="WP_234810264.1">
    <property type="nucleotide sequence ID" value="NZ_AP022560.1"/>
</dbReference>
<dbReference type="AlphaFoldDB" id="A0AAD1HBK4"/>
<protein>
    <submittedName>
        <fullName evidence="2">Uncharacterized protein</fullName>
    </submittedName>
</protein>
<keyword evidence="1" id="KW-0812">Transmembrane</keyword>
<dbReference type="KEGG" id="mmor:MMOR_18740"/>
<reference evidence="2 3" key="1">
    <citation type="journal article" date="2019" name="Emerg. Microbes Infect.">
        <title>Comprehensive subspecies identification of 175 nontuberculous mycobacteria species based on 7547 genomic profiles.</title>
        <authorList>
            <person name="Matsumoto Y."/>
            <person name="Kinjo T."/>
            <person name="Motooka D."/>
            <person name="Nabeya D."/>
            <person name="Jung N."/>
            <person name="Uechi K."/>
            <person name="Horii T."/>
            <person name="Iida T."/>
            <person name="Fujita J."/>
            <person name="Nakamura S."/>
        </authorList>
    </citation>
    <scope>NUCLEOTIDE SEQUENCE [LARGE SCALE GENOMIC DNA]</scope>
    <source>
        <strain evidence="2 3">JCM 6375</strain>
    </source>
</reference>
<feature type="transmembrane region" description="Helical" evidence="1">
    <location>
        <begin position="6"/>
        <end position="26"/>
    </location>
</feature>
<dbReference type="EMBL" id="AP022560">
    <property type="protein sequence ID" value="BBX00938.1"/>
    <property type="molecule type" value="Genomic_DNA"/>
</dbReference>
<evidence type="ECO:0000313" key="3">
    <source>
        <dbReference type="Proteomes" id="UP000466681"/>
    </source>
</evidence>